<evidence type="ECO:0000256" key="8">
    <source>
        <dbReference type="ARBA" id="ARBA00023002"/>
    </source>
</evidence>
<keyword evidence="10" id="KW-0503">Monooxygenase</keyword>
<proteinExistence type="inferred from homology"/>
<comment type="similarity">
    <text evidence="3">Belongs to the cytochrome P450 family.</text>
</comment>
<dbReference type="PANTHER" id="PTHR46300:SF2">
    <property type="entry name" value="CYTOCHROME P450 MONOOXYGENASE ALNH-RELATED"/>
    <property type="match status" value="1"/>
</dbReference>
<evidence type="ECO:0000256" key="4">
    <source>
        <dbReference type="ARBA" id="ARBA00022617"/>
    </source>
</evidence>
<evidence type="ECO:0000313" key="12">
    <source>
        <dbReference type="EMBL" id="OBZ74682.1"/>
    </source>
</evidence>
<organism evidence="12 13">
    <name type="scientific">Grifola frondosa</name>
    <name type="common">Maitake</name>
    <name type="synonym">Polyporus frondosus</name>
    <dbReference type="NCBI Taxonomy" id="5627"/>
    <lineage>
        <taxon>Eukaryota</taxon>
        <taxon>Fungi</taxon>
        <taxon>Dikarya</taxon>
        <taxon>Basidiomycota</taxon>
        <taxon>Agaricomycotina</taxon>
        <taxon>Agaricomycetes</taxon>
        <taxon>Polyporales</taxon>
        <taxon>Grifolaceae</taxon>
        <taxon>Grifola</taxon>
    </lineage>
</organism>
<evidence type="ECO:0000256" key="2">
    <source>
        <dbReference type="ARBA" id="ARBA00004370"/>
    </source>
</evidence>
<dbReference type="GO" id="GO:0020037">
    <property type="term" value="F:heme binding"/>
    <property type="evidence" value="ECO:0007669"/>
    <property type="project" value="InterPro"/>
</dbReference>
<dbReference type="Gene3D" id="1.10.630.10">
    <property type="entry name" value="Cytochrome P450"/>
    <property type="match status" value="1"/>
</dbReference>
<gene>
    <name evidence="12" type="ORF">A0H81_05653</name>
</gene>
<dbReference type="EMBL" id="LUGG01000005">
    <property type="protein sequence ID" value="OBZ74682.1"/>
    <property type="molecule type" value="Genomic_DNA"/>
</dbReference>
<dbReference type="GO" id="GO:0005506">
    <property type="term" value="F:iron ion binding"/>
    <property type="evidence" value="ECO:0007669"/>
    <property type="project" value="InterPro"/>
</dbReference>
<reference evidence="12 13" key="1">
    <citation type="submission" date="2016-03" db="EMBL/GenBank/DDBJ databases">
        <title>Whole genome sequencing of Grifola frondosa 9006-11.</title>
        <authorList>
            <person name="Min B."/>
            <person name="Park H."/>
            <person name="Kim J.-G."/>
            <person name="Cho H."/>
            <person name="Oh Y.-L."/>
            <person name="Kong W.-S."/>
            <person name="Choi I.-G."/>
        </authorList>
    </citation>
    <scope>NUCLEOTIDE SEQUENCE [LARGE SCALE GENOMIC DNA]</scope>
    <source>
        <strain evidence="12 13">9006-11</strain>
    </source>
</reference>
<evidence type="ECO:0000256" key="10">
    <source>
        <dbReference type="ARBA" id="ARBA00023033"/>
    </source>
</evidence>
<evidence type="ECO:0000256" key="7">
    <source>
        <dbReference type="ARBA" id="ARBA00022989"/>
    </source>
</evidence>
<dbReference type="GO" id="GO:0004497">
    <property type="term" value="F:monooxygenase activity"/>
    <property type="evidence" value="ECO:0007669"/>
    <property type="project" value="UniProtKB-KW"/>
</dbReference>
<evidence type="ECO:0008006" key="14">
    <source>
        <dbReference type="Google" id="ProtNLM"/>
    </source>
</evidence>
<dbReference type="InterPro" id="IPR050364">
    <property type="entry name" value="Cytochrome_P450_fung"/>
</dbReference>
<dbReference type="PANTHER" id="PTHR46300">
    <property type="entry name" value="P450, PUTATIVE (EUROFUNG)-RELATED-RELATED"/>
    <property type="match status" value="1"/>
</dbReference>
<keyword evidence="8" id="KW-0560">Oxidoreductase</keyword>
<keyword evidence="13" id="KW-1185">Reference proteome</keyword>
<comment type="cofactor">
    <cofactor evidence="1">
        <name>heme</name>
        <dbReference type="ChEBI" id="CHEBI:30413"/>
    </cofactor>
</comment>
<dbReference type="Pfam" id="PF00067">
    <property type="entry name" value="p450"/>
    <property type="match status" value="1"/>
</dbReference>
<keyword evidence="4" id="KW-0349">Heme</keyword>
<comment type="caution">
    <text evidence="12">The sequence shown here is derived from an EMBL/GenBank/DDBJ whole genome shotgun (WGS) entry which is preliminary data.</text>
</comment>
<dbReference type="SUPFAM" id="SSF48264">
    <property type="entry name" value="Cytochrome P450"/>
    <property type="match status" value="1"/>
</dbReference>
<keyword evidence="6" id="KW-0479">Metal-binding</keyword>
<comment type="subcellular location">
    <subcellularLocation>
        <location evidence="2">Membrane</location>
    </subcellularLocation>
</comment>
<evidence type="ECO:0000256" key="5">
    <source>
        <dbReference type="ARBA" id="ARBA00022692"/>
    </source>
</evidence>
<evidence type="ECO:0000256" key="3">
    <source>
        <dbReference type="ARBA" id="ARBA00010617"/>
    </source>
</evidence>
<dbReference type="Proteomes" id="UP000092993">
    <property type="component" value="Unassembled WGS sequence"/>
</dbReference>
<dbReference type="InterPro" id="IPR036396">
    <property type="entry name" value="Cyt_P450_sf"/>
</dbReference>
<protein>
    <recommendedName>
        <fullName evidence="14">O-methylsterigmatocystin oxidoreductase</fullName>
    </recommendedName>
</protein>
<dbReference type="STRING" id="5627.A0A1C7MCY5"/>
<keyword evidence="5" id="KW-0812">Transmembrane</keyword>
<evidence type="ECO:0000256" key="1">
    <source>
        <dbReference type="ARBA" id="ARBA00001971"/>
    </source>
</evidence>
<keyword evidence="9" id="KW-0408">Iron</keyword>
<name>A0A1C7MCY5_GRIFR</name>
<dbReference type="AlphaFoldDB" id="A0A1C7MCY5"/>
<evidence type="ECO:0000256" key="6">
    <source>
        <dbReference type="ARBA" id="ARBA00022723"/>
    </source>
</evidence>
<dbReference type="OrthoDB" id="1470350at2759"/>
<keyword evidence="11" id="KW-0472">Membrane</keyword>
<keyword evidence="7" id="KW-1133">Transmembrane helix</keyword>
<evidence type="ECO:0000313" key="13">
    <source>
        <dbReference type="Proteomes" id="UP000092993"/>
    </source>
</evidence>
<evidence type="ECO:0000256" key="11">
    <source>
        <dbReference type="ARBA" id="ARBA00023136"/>
    </source>
</evidence>
<evidence type="ECO:0000256" key="9">
    <source>
        <dbReference type="ARBA" id="ARBA00023004"/>
    </source>
</evidence>
<dbReference type="GO" id="GO:0016020">
    <property type="term" value="C:membrane"/>
    <property type="evidence" value="ECO:0007669"/>
    <property type="project" value="UniProtKB-SubCell"/>
</dbReference>
<dbReference type="InterPro" id="IPR001128">
    <property type="entry name" value="Cyt_P450"/>
</dbReference>
<accession>A0A1C7MCY5</accession>
<dbReference type="GO" id="GO:0016705">
    <property type="term" value="F:oxidoreductase activity, acting on paired donors, with incorporation or reduction of molecular oxygen"/>
    <property type="evidence" value="ECO:0007669"/>
    <property type="project" value="InterPro"/>
</dbReference>
<sequence length="236" mass="26285">MISEPQSLFLVGIFFIVLGLTKSFVVRRGSLHIPPGPTGLLFVGNLYQIPKREPWVFFKNLSKNFGEIFSLNILGHTIIVVNSLEAVDTLFVKRSPKYANKPVRKMAQLTGLAATIPFMDTGSLFNQARKQFNLDIGSRPLSKYYGDLEDASLRLIEDLATDLRCERLEEHIDRTHGLLFLKIAVGYNGLRHGDDPVSSRIRQLATFAAKTLVEHIRVWTAFPSSASSLAGFPVPG</sequence>